<reference evidence="9" key="2">
    <citation type="submission" date="2025-08" db="UniProtKB">
        <authorList>
            <consortium name="Ensembl"/>
        </authorList>
    </citation>
    <scope>IDENTIFICATION</scope>
</reference>
<dbReference type="STRING" id="7897.ENSLACP00000015966"/>
<dbReference type="SUPFAM" id="SSF56784">
    <property type="entry name" value="HAD-like"/>
    <property type="match status" value="1"/>
</dbReference>
<dbReference type="FunCoup" id="H3B245">
    <property type="interactions" value="1435"/>
</dbReference>
<dbReference type="Pfam" id="PF17913">
    <property type="entry name" value="FHA_2"/>
    <property type="match status" value="1"/>
</dbReference>
<dbReference type="Bgee" id="ENSLACG00000014058">
    <property type="expression patterns" value="Expressed in muscle tissue and 3 other cell types or tissues"/>
</dbReference>
<evidence type="ECO:0000256" key="6">
    <source>
        <dbReference type="SAM" id="Coils"/>
    </source>
</evidence>
<dbReference type="InterPro" id="IPR006550">
    <property type="entry name" value="PNKP"/>
</dbReference>
<keyword evidence="3" id="KW-0378">Hydrolase</keyword>
<dbReference type="NCBIfam" id="TIGR01662">
    <property type="entry name" value="HAD-SF-IIIA"/>
    <property type="match status" value="1"/>
</dbReference>
<dbReference type="RefSeq" id="XP_005990983.1">
    <property type="nucleotide sequence ID" value="XM_005990921.3"/>
</dbReference>
<dbReference type="Pfam" id="PF08645">
    <property type="entry name" value="PNK3P"/>
    <property type="match status" value="1"/>
</dbReference>
<dbReference type="InterPro" id="IPR006549">
    <property type="entry name" value="HAD-SF_hydro_IIIA"/>
</dbReference>
<dbReference type="CDD" id="cd22736">
    <property type="entry name" value="FHA_PNKP"/>
    <property type="match status" value="1"/>
</dbReference>
<dbReference type="GO" id="GO:0003690">
    <property type="term" value="F:double-stranded DNA binding"/>
    <property type="evidence" value="ECO:0007669"/>
    <property type="project" value="TreeGrafter"/>
</dbReference>
<keyword evidence="10" id="KW-1185">Reference proteome</keyword>
<dbReference type="FunFam" id="3.40.50.300:FF:000737">
    <property type="entry name" value="Bifunctional polynucleotide phosphatase/kinase"/>
    <property type="match status" value="1"/>
</dbReference>
<feature type="compositionally biased region" description="Polar residues" evidence="7">
    <location>
        <begin position="107"/>
        <end position="128"/>
    </location>
</feature>
<sequence length="611" mass="68276">MECFLISVDKQHDPIPLLDDTPVILGRGPETRITDKKCSRHQVQLVADYKNRIVTVTQFGTNPSSVEEITLNRGGSTLLKEGQTLFIVNGLHPQTLLFKETKPKPLANNTISKLTPLSPAKQQRSSISPPKKTISDFFSSTKAQAQKRHPGNEEDPAEPNGKRLKFEREGPLAGNHDSEEEEEDDDDKEMAEKLLQLQAMAAKYEQAAEKMAQAAARSSADASVPTKGQPWPKDSWEQHGKLLVFTKKGMTASSKVAGFDVDGTVITTRSGKVFPTGPDDWRILFPEVPKKLKQLQKDGYKIVFFTNQMGISRGKLRPEVFKAKMEAILEMLGIPVQVLVATGMGIYRKPVLGMWDYLREKANDGVTVDLEESCYVGDAAGRPANWAPERKKKDFSCSDRLFALNAGLRFFTPEEFFLGWKKAPFKLPDFDPRSLDPQARLCDPPSATLVSASSEVIVAVGYPASGKSTFFREFLLPEGYEHVNRDTLGTWQKCVSACEAALQRGQRVVIDNTNPEVESRSRYIDCAQKAGVPCRCFRFMASIDQAKHNNRFREMSGKDHVSVNDMVLNSYKSKFVAPSLSEGFSEIVQIHFVPRFKDPKLESLFRQFSEG</sequence>
<dbReference type="CDD" id="cd01625">
    <property type="entry name" value="HAD_PNP"/>
    <property type="match status" value="1"/>
</dbReference>
<proteinExistence type="predicted"/>
<dbReference type="InParanoid" id="H3B245"/>
<dbReference type="NCBIfam" id="TIGR01664">
    <property type="entry name" value="DNA-3'-Pase"/>
    <property type="match status" value="1"/>
</dbReference>
<evidence type="ECO:0000256" key="4">
    <source>
        <dbReference type="ARBA" id="ARBA00023204"/>
    </source>
</evidence>
<dbReference type="InterPro" id="IPR023214">
    <property type="entry name" value="HAD_sf"/>
</dbReference>
<dbReference type="InterPro" id="IPR027417">
    <property type="entry name" value="P-loop_NTPase"/>
</dbReference>
<dbReference type="HOGENOM" id="CLU_014938_1_1_1"/>
<dbReference type="Gene3D" id="3.40.50.300">
    <property type="entry name" value="P-loop containing nucleotide triphosphate hydrolases"/>
    <property type="match status" value="1"/>
</dbReference>
<dbReference type="GO" id="GO:0046404">
    <property type="term" value="F:ATP-dependent polydeoxyribonucleotide 5'-hydroxyl-kinase activity"/>
    <property type="evidence" value="ECO:0007669"/>
    <property type="project" value="InterPro"/>
</dbReference>
<dbReference type="Gene3D" id="3.40.50.1000">
    <property type="entry name" value="HAD superfamily/HAD-like"/>
    <property type="match status" value="1"/>
</dbReference>
<dbReference type="eggNOG" id="KOG2134">
    <property type="taxonomic scope" value="Eukaryota"/>
</dbReference>
<protein>
    <submittedName>
        <fullName evidence="9">Polynucleotide kinase 3'-phosphatase</fullName>
    </submittedName>
</protein>
<feature type="coiled-coil region" evidence="6">
    <location>
        <begin position="190"/>
        <end position="217"/>
    </location>
</feature>
<evidence type="ECO:0000259" key="8">
    <source>
        <dbReference type="Pfam" id="PF17913"/>
    </source>
</evidence>
<dbReference type="PANTHER" id="PTHR12083:SF9">
    <property type="entry name" value="BIFUNCTIONAL POLYNUCLEOTIDE PHOSPHATASE_KINASE"/>
    <property type="match status" value="1"/>
</dbReference>
<dbReference type="GO" id="GO:0005634">
    <property type="term" value="C:nucleus"/>
    <property type="evidence" value="ECO:0007669"/>
    <property type="project" value="UniProtKB-SubCell"/>
</dbReference>
<dbReference type="OMA" id="HCRHNER"/>
<dbReference type="InterPro" id="IPR013954">
    <property type="entry name" value="PNK3P"/>
</dbReference>
<dbReference type="InterPro" id="IPR041388">
    <property type="entry name" value="FHA_2"/>
</dbReference>
<dbReference type="GeneID" id="102364593"/>
<feature type="compositionally biased region" description="Acidic residues" evidence="7">
    <location>
        <begin position="178"/>
        <end position="189"/>
    </location>
</feature>
<evidence type="ECO:0000256" key="2">
    <source>
        <dbReference type="ARBA" id="ARBA00022763"/>
    </source>
</evidence>
<dbReference type="FunFam" id="3.40.50.1000:FF:000078">
    <property type="entry name" value="Bifunctional polynucleotide phosphatase/kinase"/>
    <property type="match status" value="1"/>
</dbReference>
<evidence type="ECO:0000256" key="7">
    <source>
        <dbReference type="SAM" id="MobiDB-lite"/>
    </source>
</evidence>
<keyword evidence="2" id="KW-0227">DNA damage</keyword>
<reference evidence="9" key="3">
    <citation type="submission" date="2025-09" db="UniProtKB">
        <authorList>
            <consortium name="Ensembl"/>
        </authorList>
    </citation>
    <scope>IDENTIFICATION</scope>
</reference>
<reference evidence="10" key="1">
    <citation type="submission" date="2011-08" db="EMBL/GenBank/DDBJ databases">
        <title>The draft genome of Latimeria chalumnae.</title>
        <authorList>
            <person name="Di Palma F."/>
            <person name="Alfoldi J."/>
            <person name="Johnson J."/>
            <person name="Berlin A."/>
            <person name="Gnerre S."/>
            <person name="Jaffe D."/>
            <person name="MacCallum I."/>
            <person name="Young S."/>
            <person name="Walker B.J."/>
            <person name="Lander E."/>
            <person name="Lindblad-Toh K."/>
        </authorList>
    </citation>
    <scope>NUCLEOTIDE SEQUENCE [LARGE SCALE GENOMIC DNA]</scope>
    <source>
        <strain evidence="10">Wild caught</strain>
    </source>
</reference>
<dbReference type="Proteomes" id="UP000008672">
    <property type="component" value="Unassembled WGS sequence"/>
</dbReference>
<dbReference type="EMBL" id="AFYH01030383">
    <property type="status" value="NOT_ANNOTATED_CDS"/>
    <property type="molecule type" value="Genomic_DNA"/>
</dbReference>
<organism evidence="9 10">
    <name type="scientific">Latimeria chalumnae</name>
    <name type="common">Coelacanth</name>
    <dbReference type="NCBI Taxonomy" id="7897"/>
    <lineage>
        <taxon>Eukaryota</taxon>
        <taxon>Metazoa</taxon>
        <taxon>Chordata</taxon>
        <taxon>Craniata</taxon>
        <taxon>Vertebrata</taxon>
        <taxon>Euteleostomi</taxon>
        <taxon>Coelacanthiformes</taxon>
        <taxon>Coelacanthidae</taxon>
        <taxon>Latimeria</taxon>
    </lineage>
</organism>
<dbReference type="PANTHER" id="PTHR12083">
    <property type="entry name" value="BIFUNCTIONAL POLYNUCLEOTIDE PHOSPHATASE/KINASE"/>
    <property type="match status" value="1"/>
</dbReference>
<dbReference type="KEGG" id="lcm:102364593"/>
<dbReference type="GeneTree" id="ENSGT00940000159302"/>
<dbReference type="GO" id="GO:0006281">
    <property type="term" value="P:DNA repair"/>
    <property type="evidence" value="ECO:0007669"/>
    <property type="project" value="UniProtKB-KW"/>
</dbReference>
<feature type="region of interest" description="Disordered" evidence="7">
    <location>
        <begin position="107"/>
        <end position="189"/>
    </location>
</feature>
<dbReference type="EMBL" id="AFYH01030382">
    <property type="status" value="NOT_ANNOTATED_CDS"/>
    <property type="molecule type" value="Genomic_DNA"/>
</dbReference>
<comment type="subcellular location">
    <subcellularLocation>
        <location evidence="1">Nucleus</location>
    </subcellularLocation>
</comment>
<dbReference type="InterPro" id="IPR006551">
    <property type="entry name" value="Polynucleotide_phosphatase"/>
</dbReference>
<dbReference type="NCBIfam" id="TIGR01663">
    <property type="entry name" value="PNK-3'Pase"/>
    <property type="match status" value="1"/>
</dbReference>
<evidence type="ECO:0000256" key="3">
    <source>
        <dbReference type="ARBA" id="ARBA00022801"/>
    </source>
</evidence>
<gene>
    <name evidence="9" type="primary">PNKP</name>
</gene>
<dbReference type="InterPro" id="IPR008984">
    <property type="entry name" value="SMAD_FHA_dom_sf"/>
</dbReference>
<evidence type="ECO:0000313" key="9">
    <source>
        <dbReference type="Ensembl" id="ENSLACP00000015966.2"/>
    </source>
</evidence>
<evidence type="ECO:0000256" key="5">
    <source>
        <dbReference type="ARBA" id="ARBA00023242"/>
    </source>
</evidence>
<name>H3B245_LATCH</name>
<dbReference type="OrthoDB" id="19045at2759"/>
<dbReference type="AlphaFoldDB" id="H3B245"/>
<dbReference type="InterPro" id="IPR036412">
    <property type="entry name" value="HAD-like_sf"/>
</dbReference>
<dbReference type="Ensembl" id="ENSLACT00000016076.2">
    <property type="protein sequence ID" value="ENSLACP00000015966.2"/>
    <property type="gene ID" value="ENSLACG00000014058.2"/>
</dbReference>
<dbReference type="SUPFAM" id="SSF49879">
    <property type="entry name" value="SMAD/FHA domain"/>
    <property type="match status" value="1"/>
</dbReference>
<dbReference type="CTD" id="11284"/>
<feature type="domain" description="PNK FHA" evidence="8">
    <location>
        <begin position="3"/>
        <end position="71"/>
    </location>
</feature>
<dbReference type="SUPFAM" id="SSF52540">
    <property type="entry name" value="P-loop containing nucleoside triphosphate hydrolases"/>
    <property type="match status" value="1"/>
</dbReference>
<keyword evidence="5" id="KW-0539">Nucleus</keyword>
<feature type="compositionally biased region" description="Basic and acidic residues" evidence="7">
    <location>
        <begin position="160"/>
        <end position="170"/>
    </location>
</feature>
<evidence type="ECO:0000313" key="10">
    <source>
        <dbReference type="Proteomes" id="UP000008672"/>
    </source>
</evidence>
<evidence type="ECO:0000256" key="1">
    <source>
        <dbReference type="ARBA" id="ARBA00004123"/>
    </source>
</evidence>
<keyword evidence="4" id="KW-0234">DNA repair</keyword>
<dbReference type="GO" id="GO:0046403">
    <property type="term" value="F:polynucleotide 3'-phosphatase activity"/>
    <property type="evidence" value="ECO:0007669"/>
    <property type="project" value="InterPro"/>
</dbReference>
<keyword evidence="6" id="KW-0175">Coiled coil</keyword>
<dbReference type="Gene3D" id="2.60.200.20">
    <property type="match status" value="1"/>
</dbReference>
<accession>H3B245</accession>
<dbReference type="Pfam" id="PF13671">
    <property type="entry name" value="AAA_33"/>
    <property type="match status" value="1"/>
</dbReference>